<feature type="compositionally biased region" description="Polar residues" evidence="1">
    <location>
        <begin position="496"/>
        <end position="510"/>
    </location>
</feature>
<evidence type="ECO:0000313" key="4">
    <source>
        <dbReference type="Proteomes" id="UP001152759"/>
    </source>
</evidence>
<keyword evidence="2" id="KW-0472">Membrane</keyword>
<reference evidence="3" key="1">
    <citation type="submission" date="2021-12" db="EMBL/GenBank/DDBJ databases">
        <authorList>
            <person name="King R."/>
        </authorList>
    </citation>
    <scope>NUCLEOTIDE SEQUENCE</scope>
</reference>
<feature type="region of interest" description="Disordered" evidence="1">
    <location>
        <begin position="329"/>
        <end position="394"/>
    </location>
</feature>
<keyword evidence="2" id="KW-0812">Transmembrane</keyword>
<name>A0A9P0CAJ3_BEMTA</name>
<evidence type="ECO:0000256" key="1">
    <source>
        <dbReference type="SAM" id="MobiDB-lite"/>
    </source>
</evidence>
<proteinExistence type="predicted"/>
<keyword evidence="4" id="KW-1185">Reference proteome</keyword>
<protein>
    <submittedName>
        <fullName evidence="3">Uncharacterized protein</fullName>
    </submittedName>
</protein>
<evidence type="ECO:0000256" key="2">
    <source>
        <dbReference type="SAM" id="Phobius"/>
    </source>
</evidence>
<feature type="region of interest" description="Disordered" evidence="1">
    <location>
        <begin position="432"/>
        <end position="524"/>
    </location>
</feature>
<feature type="transmembrane region" description="Helical" evidence="2">
    <location>
        <begin position="14"/>
        <end position="35"/>
    </location>
</feature>
<gene>
    <name evidence="3" type="ORF">BEMITA_LOCUS9477</name>
</gene>
<feature type="compositionally biased region" description="Low complexity" evidence="1">
    <location>
        <begin position="445"/>
        <end position="457"/>
    </location>
</feature>
<organism evidence="3 4">
    <name type="scientific">Bemisia tabaci</name>
    <name type="common">Sweetpotato whitefly</name>
    <name type="synonym">Aleurodes tabaci</name>
    <dbReference type="NCBI Taxonomy" id="7038"/>
    <lineage>
        <taxon>Eukaryota</taxon>
        <taxon>Metazoa</taxon>
        <taxon>Ecdysozoa</taxon>
        <taxon>Arthropoda</taxon>
        <taxon>Hexapoda</taxon>
        <taxon>Insecta</taxon>
        <taxon>Pterygota</taxon>
        <taxon>Neoptera</taxon>
        <taxon>Paraneoptera</taxon>
        <taxon>Hemiptera</taxon>
        <taxon>Sternorrhyncha</taxon>
        <taxon>Aleyrodoidea</taxon>
        <taxon>Aleyrodidae</taxon>
        <taxon>Aleyrodinae</taxon>
        <taxon>Bemisia</taxon>
    </lineage>
</organism>
<accession>A0A9P0CAJ3</accession>
<feature type="transmembrane region" description="Helical" evidence="2">
    <location>
        <begin position="47"/>
        <end position="70"/>
    </location>
</feature>
<dbReference type="AlphaFoldDB" id="A0A9P0CAJ3"/>
<feature type="transmembrane region" description="Helical" evidence="2">
    <location>
        <begin position="76"/>
        <end position="95"/>
    </location>
</feature>
<dbReference type="EMBL" id="OU963866">
    <property type="protein sequence ID" value="CAH0772921.1"/>
    <property type="molecule type" value="Genomic_DNA"/>
</dbReference>
<evidence type="ECO:0000313" key="3">
    <source>
        <dbReference type="EMBL" id="CAH0772921.1"/>
    </source>
</evidence>
<sequence>MCCTWSRVCCSLHILYNLAYIGIGATQIILGILLFFSFPSQRLSSNVWTGCVNIVIGVGGAVFACVGDLTTGKQRAFLFLTVIVLGANLVNLIILEADNWRLFKTKDPAILAERENSKTFQFYVQISTISTLVAMLTSFLDSQFTFCSMQRKAGRKDSISHPDIITDIEYIIPRVKFDSGKEGKEKSDYLYDEYAQSWVFDADTVGSLPDHARGSGLCPTAYKSQNDFNLNKTYSVKLNRDFLNINNIKCSSSPIRAGPPVDIIVEGEPAKYSPLQCLTSFSPATNTPQCISRSSSQSSLSNAIVFDSGQPLYECLEKLSESSIYQSRLRSKSPSLESEDRSRLRSKSPSLESEDRSRFRSKSQSLESEDRSRLRSKSQSLESEDHPQSISSASVSLSVSHCTKNVAAYEQPVYASLLVELQKTISEKFPRLSEGASHQSTNQGSHQSSRQSSHQSRASTPSRGQETESREPPQPGAELEFSKELEAALQVIHSLESPNPSGHFESNSLTIDARADITSGMQPS</sequence>
<dbReference type="Proteomes" id="UP001152759">
    <property type="component" value="Chromosome 5"/>
</dbReference>
<keyword evidence="2" id="KW-1133">Transmembrane helix</keyword>